<dbReference type="InterPro" id="IPR001518">
    <property type="entry name" value="Arginosuc_synth"/>
</dbReference>
<evidence type="ECO:0000256" key="5">
    <source>
        <dbReference type="ARBA" id="ARBA00022605"/>
    </source>
</evidence>
<dbReference type="GO" id="GO:0005524">
    <property type="term" value="F:ATP binding"/>
    <property type="evidence" value="ECO:0007669"/>
    <property type="project" value="UniProtKB-KW"/>
</dbReference>
<dbReference type="InterPro" id="IPR014729">
    <property type="entry name" value="Rossmann-like_a/b/a_fold"/>
</dbReference>
<dbReference type="CDD" id="cd01999">
    <property type="entry name" value="ASS"/>
    <property type="match status" value="1"/>
</dbReference>
<evidence type="ECO:0000256" key="6">
    <source>
        <dbReference type="ARBA" id="ARBA00022741"/>
    </source>
</evidence>
<dbReference type="InterPro" id="IPR024074">
    <property type="entry name" value="AS_cat/multimer_dom_body"/>
</dbReference>
<dbReference type="InterPro" id="IPR018223">
    <property type="entry name" value="Arginosuc_synth_CS"/>
</dbReference>
<comment type="pathway">
    <text evidence="1">Amino-acid biosynthesis; L-arginine biosynthesis; L-arginine from L-ornithine and carbamoyl phosphate: step 2/3.</text>
</comment>
<dbReference type="GO" id="GO:0000053">
    <property type="term" value="P:argininosuccinate metabolic process"/>
    <property type="evidence" value="ECO:0007669"/>
    <property type="project" value="TreeGrafter"/>
</dbReference>
<gene>
    <name evidence="10" type="ORF">FTUN_3778</name>
</gene>
<dbReference type="PROSITE" id="PS00565">
    <property type="entry name" value="ARGININOSUCCIN_SYN_2"/>
    <property type="match status" value="1"/>
</dbReference>
<dbReference type="PANTHER" id="PTHR11587">
    <property type="entry name" value="ARGININOSUCCINATE SYNTHASE"/>
    <property type="match status" value="1"/>
</dbReference>
<dbReference type="InterPro" id="IPR048268">
    <property type="entry name" value="Arginosuc_syn_C"/>
</dbReference>
<dbReference type="EMBL" id="CP053452">
    <property type="protein sequence ID" value="QJW96221.1"/>
    <property type="molecule type" value="Genomic_DNA"/>
</dbReference>
<dbReference type="GO" id="GO:0004055">
    <property type="term" value="F:argininosuccinate synthase activity"/>
    <property type="evidence" value="ECO:0007669"/>
    <property type="project" value="UniProtKB-EC"/>
</dbReference>
<keyword evidence="7" id="KW-0067">ATP-binding</keyword>
<name>A0A6M5YSG1_9BACT</name>
<keyword evidence="11" id="KW-1185">Reference proteome</keyword>
<dbReference type="GO" id="GO:0005737">
    <property type="term" value="C:cytoplasm"/>
    <property type="evidence" value="ECO:0007669"/>
    <property type="project" value="TreeGrafter"/>
</dbReference>
<sequence>MTTVADLKGQTVAFAASGGLDSCTVTKWLTEHGVKVVCFTADIAQPDESNFDEIETRMRACGAADYVAIPLHDMIAESGIEVVQFQARYEGAYWNTTGIGRHVIVAGMIPEMRKRGATVLSHGATGRGNDQVRFQLCTNMLAPEFTVYAPWRDRAFLSQFPGRSEMIDYCNGHKLPIKASKNAPYSTDANLLGLTHEAGKLEHLTTEPWFVTPGMGVLPKDAPDAPESVSVRFEKGRPVAINGKKVSAFEAIRTANALGGKHAVGIATHLVENRFVGIKSRGVYEAPGMELLGSAYAFLLQLVLDRRSRELFDQLSLFVAKQIYQGYGFDLATHVARSALAPITALATGTIKLKLYKGRAEFEAAEDAPHQMYSEANASMEAIGSFDHADSEGFLRVLQVSARALAANGQVVAPAWAR</sequence>
<dbReference type="Pfam" id="PF00764">
    <property type="entry name" value="Arginosuc_synth"/>
    <property type="match status" value="1"/>
</dbReference>
<reference evidence="11" key="1">
    <citation type="submission" date="2020-05" db="EMBL/GenBank/DDBJ databases">
        <title>Frigoriglobus tundricola gen. nov., sp. nov., a psychrotolerant cellulolytic planctomycete of the family Gemmataceae with two divergent copies of 16S rRNA gene.</title>
        <authorList>
            <person name="Kulichevskaya I.S."/>
            <person name="Ivanova A.A."/>
            <person name="Naumoff D.G."/>
            <person name="Beletsky A.V."/>
            <person name="Rijpstra W.I.C."/>
            <person name="Sinninghe Damste J.S."/>
            <person name="Mardanov A.V."/>
            <person name="Ravin N.V."/>
            <person name="Dedysh S.N."/>
        </authorList>
    </citation>
    <scope>NUCLEOTIDE SEQUENCE [LARGE SCALE GENOMIC DNA]</scope>
    <source>
        <strain evidence="11">PL17</strain>
    </source>
</reference>
<dbReference type="KEGG" id="ftj:FTUN_3778"/>
<keyword evidence="6" id="KW-0547">Nucleotide-binding</keyword>
<dbReference type="Gene3D" id="3.90.1260.10">
    <property type="entry name" value="Argininosuccinate synthetase, chain A, domain 2"/>
    <property type="match status" value="1"/>
</dbReference>
<evidence type="ECO:0000259" key="8">
    <source>
        <dbReference type="Pfam" id="PF00764"/>
    </source>
</evidence>
<evidence type="ECO:0000256" key="4">
    <source>
        <dbReference type="ARBA" id="ARBA00022598"/>
    </source>
</evidence>
<dbReference type="PANTHER" id="PTHR11587:SF2">
    <property type="entry name" value="ARGININOSUCCINATE SYNTHASE"/>
    <property type="match status" value="1"/>
</dbReference>
<keyword evidence="4 10" id="KW-0436">Ligase</keyword>
<evidence type="ECO:0000259" key="9">
    <source>
        <dbReference type="Pfam" id="PF20979"/>
    </source>
</evidence>
<dbReference type="SUPFAM" id="SSF69864">
    <property type="entry name" value="Argininosuccinate synthetase, C-terminal domain"/>
    <property type="match status" value="1"/>
</dbReference>
<feature type="domain" description="Arginosuccinate synthase C-terminal" evidence="9">
    <location>
        <begin position="185"/>
        <end position="403"/>
    </location>
</feature>
<dbReference type="EC" id="6.3.4.5" evidence="2"/>
<evidence type="ECO:0000313" key="10">
    <source>
        <dbReference type="EMBL" id="QJW96221.1"/>
    </source>
</evidence>
<evidence type="ECO:0000256" key="7">
    <source>
        <dbReference type="ARBA" id="ARBA00022840"/>
    </source>
</evidence>
<evidence type="ECO:0000256" key="3">
    <source>
        <dbReference type="ARBA" id="ARBA00022571"/>
    </source>
</evidence>
<dbReference type="GO" id="GO:0006526">
    <property type="term" value="P:L-arginine biosynthetic process"/>
    <property type="evidence" value="ECO:0007669"/>
    <property type="project" value="UniProtKB-UniPathway"/>
</dbReference>
<dbReference type="RefSeq" id="WP_171471848.1">
    <property type="nucleotide sequence ID" value="NZ_CP053452.2"/>
</dbReference>
<proteinExistence type="predicted"/>
<dbReference type="AlphaFoldDB" id="A0A6M5YSG1"/>
<dbReference type="Gene3D" id="3.40.50.620">
    <property type="entry name" value="HUPs"/>
    <property type="match status" value="1"/>
</dbReference>
<feature type="domain" description="Arginosuccinate synthase-like N-terminal" evidence="8">
    <location>
        <begin position="12"/>
        <end position="176"/>
    </location>
</feature>
<evidence type="ECO:0000313" key="11">
    <source>
        <dbReference type="Proteomes" id="UP000503447"/>
    </source>
</evidence>
<accession>A0A6M5YSG1</accession>
<organism evidence="10 11">
    <name type="scientific">Frigoriglobus tundricola</name>
    <dbReference type="NCBI Taxonomy" id="2774151"/>
    <lineage>
        <taxon>Bacteria</taxon>
        <taxon>Pseudomonadati</taxon>
        <taxon>Planctomycetota</taxon>
        <taxon>Planctomycetia</taxon>
        <taxon>Gemmatales</taxon>
        <taxon>Gemmataceae</taxon>
        <taxon>Frigoriglobus</taxon>
    </lineage>
</organism>
<dbReference type="UniPathway" id="UPA00068">
    <property type="reaction ID" value="UER00113"/>
</dbReference>
<evidence type="ECO:0000256" key="2">
    <source>
        <dbReference type="ARBA" id="ARBA00012286"/>
    </source>
</evidence>
<dbReference type="Pfam" id="PF20979">
    <property type="entry name" value="Arginosuc_syn_C"/>
    <property type="match status" value="1"/>
</dbReference>
<keyword evidence="3" id="KW-0055">Arginine biosynthesis</keyword>
<evidence type="ECO:0000256" key="1">
    <source>
        <dbReference type="ARBA" id="ARBA00004967"/>
    </source>
</evidence>
<protein>
    <recommendedName>
        <fullName evidence="2">argininosuccinate synthase</fullName>
        <ecNumber evidence="2">6.3.4.5</ecNumber>
    </recommendedName>
</protein>
<dbReference type="InterPro" id="IPR048267">
    <property type="entry name" value="Arginosuc_syn_N"/>
</dbReference>
<dbReference type="InterPro" id="IPR023434">
    <property type="entry name" value="Arginosuc_synth_type_1_subfam"/>
</dbReference>
<dbReference type="Proteomes" id="UP000503447">
    <property type="component" value="Chromosome"/>
</dbReference>
<dbReference type="SUPFAM" id="SSF52402">
    <property type="entry name" value="Adenine nucleotide alpha hydrolases-like"/>
    <property type="match status" value="1"/>
</dbReference>
<dbReference type="GO" id="GO:0000050">
    <property type="term" value="P:urea cycle"/>
    <property type="evidence" value="ECO:0007669"/>
    <property type="project" value="TreeGrafter"/>
</dbReference>
<dbReference type="NCBIfam" id="TIGR00032">
    <property type="entry name" value="argG"/>
    <property type="match status" value="1"/>
</dbReference>
<keyword evidence="5" id="KW-0028">Amino-acid biosynthesis</keyword>